<evidence type="ECO:0000259" key="3">
    <source>
        <dbReference type="Pfam" id="PF16540"/>
    </source>
</evidence>
<sequence length="405" mass="46812">MATVSILRKKKSPVIRSPAKPSRSSLTNNNSHNGGTIKSDEIQLRSMKNERKVRKTTPSIDCVDIEYTSLPPLPDIPILDESFEASIDNEQFPNDWLDAIQKRIQRFDYNEKIEKRNQQRFRDVIIKIEKENVLLKNENENLKADIESRRIQFAEYEKKFTTITEECLMFEADMKQIRMENSRLLYQLNQKEIECQNLQDKLKSVRENIAIVLRAEHEKLKNLLFDSLANKNQMEQKYRQQEAKFQVLQNLFNTDTLYPETMHMVISTRQRSNSESSVSPSKQEKTSKCESINSNGATPVVNPKYDHKTAKTKDKWIDHRPMSTLPMGTIMKPVIKNKKSVTQLKTSDFLDRRYGASKYALLHHEATNSGTIETKIFKGNVIPSSAGGAQIIFNDVELLKQTTPQ</sequence>
<evidence type="ECO:0000256" key="2">
    <source>
        <dbReference type="SAM" id="MobiDB-lite"/>
    </source>
</evidence>
<feature type="region of interest" description="Disordered" evidence="2">
    <location>
        <begin position="1"/>
        <end position="55"/>
    </location>
</feature>
<feature type="coiled-coil region" evidence="1">
    <location>
        <begin position="125"/>
        <end position="251"/>
    </location>
</feature>
<comment type="caution">
    <text evidence="4">The sequence shown here is derived from an EMBL/GenBank/DDBJ whole genome shotgun (WGS) entry which is preliminary data.</text>
</comment>
<reference evidence="4" key="2">
    <citation type="journal article" date="2022" name="Res Sq">
        <title>Comparative Genomics Reveals Insights into the Divergent Evolution of Astigmatic Mites and Household Pest Adaptations.</title>
        <authorList>
            <person name="Xiong Q."/>
            <person name="Wan A.T.-Y."/>
            <person name="Liu X.-Y."/>
            <person name="Fung C.S.-H."/>
            <person name="Xiao X."/>
            <person name="Malainual N."/>
            <person name="Hou J."/>
            <person name="Wang L."/>
            <person name="Wang M."/>
            <person name="Yang K."/>
            <person name="Cui Y."/>
            <person name="Leung E."/>
            <person name="Nong W."/>
            <person name="Shin S.-K."/>
            <person name="Au S."/>
            <person name="Jeong K.Y."/>
            <person name="Chew F.T."/>
            <person name="Hui J."/>
            <person name="Leung T.F."/>
            <person name="Tungtrongchitr A."/>
            <person name="Zhong N."/>
            <person name="Liu Z."/>
            <person name="Tsui S."/>
        </authorList>
    </citation>
    <scope>NUCLEOTIDE SEQUENCE</scope>
    <source>
        <strain evidence="4">Derf</strain>
        <tissue evidence="4">Whole organism</tissue>
    </source>
</reference>
<feature type="compositionally biased region" description="Basic and acidic residues" evidence="2">
    <location>
        <begin position="38"/>
        <end position="50"/>
    </location>
</feature>
<gene>
    <name evidence="4" type="primary">KIF23_1</name>
    <name evidence="4" type="ORF">DERF_010593</name>
</gene>
<feature type="region of interest" description="Disordered" evidence="2">
    <location>
        <begin position="268"/>
        <end position="307"/>
    </location>
</feature>
<dbReference type="InterPro" id="IPR038105">
    <property type="entry name" value="Kif23_Arf-bd_sf"/>
</dbReference>
<feature type="compositionally biased region" description="Polar residues" evidence="2">
    <location>
        <begin position="22"/>
        <end position="36"/>
    </location>
</feature>
<dbReference type="Gene3D" id="2.60.40.4330">
    <property type="entry name" value="Kinesin-like protein Kif23, Arf6-interacting domain"/>
    <property type="match status" value="1"/>
</dbReference>
<feature type="domain" description="Kinesin-like protein Kif23 Arf6-interacting" evidence="3">
    <location>
        <begin position="299"/>
        <end position="404"/>
    </location>
</feature>
<evidence type="ECO:0000313" key="4">
    <source>
        <dbReference type="EMBL" id="KAH9505821.1"/>
    </source>
</evidence>
<accession>A0A922HQK8</accession>
<feature type="compositionally biased region" description="Polar residues" evidence="2">
    <location>
        <begin position="268"/>
        <end position="281"/>
    </location>
</feature>
<evidence type="ECO:0000256" key="1">
    <source>
        <dbReference type="SAM" id="Coils"/>
    </source>
</evidence>
<keyword evidence="5" id="KW-1185">Reference proteome</keyword>
<organism evidence="4 5">
    <name type="scientific">Dermatophagoides farinae</name>
    <name type="common">American house dust mite</name>
    <dbReference type="NCBI Taxonomy" id="6954"/>
    <lineage>
        <taxon>Eukaryota</taxon>
        <taxon>Metazoa</taxon>
        <taxon>Ecdysozoa</taxon>
        <taxon>Arthropoda</taxon>
        <taxon>Chelicerata</taxon>
        <taxon>Arachnida</taxon>
        <taxon>Acari</taxon>
        <taxon>Acariformes</taxon>
        <taxon>Sarcoptiformes</taxon>
        <taxon>Astigmata</taxon>
        <taxon>Psoroptidia</taxon>
        <taxon>Analgoidea</taxon>
        <taxon>Pyroglyphidae</taxon>
        <taxon>Dermatophagoidinae</taxon>
        <taxon>Dermatophagoides</taxon>
    </lineage>
</organism>
<protein>
    <submittedName>
        <fullName evidence="4">Kinesin-like protein kif23</fullName>
    </submittedName>
</protein>
<name>A0A922HQK8_DERFA</name>
<dbReference type="Proteomes" id="UP000790347">
    <property type="component" value="Unassembled WGS sequence"/>
</dbReference>
<evidence type="ECO:0000313" key="5">
    <source>
        <dbReference type="Proteomes" id="UP000790347"/>
    </source>
</evidence>
<dbReference type="Pfam" id="PF16540">
    <property type="entry name" value="MKLP1_Arf_bdg"/>
    <property type="match status" value="1"/>
</dbReference>
<dbReference type="EMBL" id="ASGP02000005">
    <property type="protein sequence ID" value="KAH9505821.1"/>
    <property type="molecule type" value="Genomic_DNA"/>
</dbReference>
<keyword evidence="1" id="KW-0175">Coiled coil</keyword>
<dbReference type="InterPro" id="IPR032384">
    <property type="entry name" value="Kif23_Arf-bd"/>
</dbReference>
<proteinExistence type="predicted"/>
<dbReference type="AlphaFoldDB" id="A0A922HQK8"/>
<reference evidence="4" key="1">
    <citation type="submission" date="2013-05" db="EMBL/GenBank/DDBJ databases">
        <authorList>
            <person name="Yim A.K.Y."/>
            <person name="Chan T.F."/>
            <person name="Ji K.M."/>
            <person name="Liu X.Y."/>
            <person name="Zhou J.W."/>
            <person name="Li R.Q."/>
            <person name="Yang K.Y."/>
            <person name="Li J."/>
            <person name="Li M."/>
            <person name="Law P.T.W."/>
            <person name="Wu Y.L."/>
            <person name="Cai Z.L."/>
            <person name="Qin H."/>
            <person name="Bao Y."/>
            <person name="Leung R.K.K."/>
            <person name="Ng P.K.S."/>
            <person name="Zou J."/>
            <person name="Zhong X.J."/>
            <person name="Ran P.X."/>
            <person name="Zhong N.S."/>
            <person name="Liu Z.G."/>
            <person name="Tsui S.K.W."/>
        </authorList>
    </citation>
    <scope>NUCLEOTIDE SEQUENCE</scope>
    <source>
        <strain evidence="4">Derf</strain>
        <tissue evidence="4">Whole organism</tissue>
    </source>
</reference>